<reference evidence="1 2" key="1">
    <citation type="submission" date="2021-01" db="EMBL/GenBank/DDBJ databases">
        <title>Biogeographic distribution of Paracoccus.</title>
        <authorList>
            <person name="Hollensteiner J."/>
            <person name="Leineberger J."/>
            <person name="Brinkhoff T."/>
            <person name="Daniel R."/>
        </authorList>
    </citation>
    <scope>NUCLEOTIDE SEQUENCE [LARGE SCALE GENOMIC DNA]</scope>
    <source>
        <strain evidence="1 2">KCTC 22803</strain>
    </source>
</reference>
<sequence>MQTIEMFGTELRTTIEDLNGEPELRRIGLSFFYANGSIWIKEGPRPGADLANRMGVGEAISRHLSAGGIHLALPMASGDSKWLKITPGRLEELDKPS</sequence>
<proteinExistence type="predicted"/>
<protein>
    <submittedName>
        <fullName evidence="1">Uncharacterized protein</fullName>
    </submittedName>
</protein>
<dbReference type="EMBL" id="CP067136">
    <property type="protein sequence ID" value="WCR06559.1"/>
    <property type="molecule type" value="Genomic_DNA"/>
</dbReference>
<gene>
    <name evidence="1" type="ORF">JHX87_13875</name>
</gene>
<dbReference type="RefSeq" id="WP_271885641.1">
    <property type="nucleotide sequence ID" value="NZ_CP067136.1"/>
</dbReference>
<evidence type="ECO:0000313" key="1">
    <source>
        <dbReference type="EMBL" id="WCR06559.1"/>
    </source>
</evidence>
<dbReference type="Proteomes" id="UP001219349">
    <property type="component" value="Chromosome"/>
</dbReference>
<organism evidence="1 2">
    <name type="scientific">Paracoccus fistulariae</name>
    <dbReference type="NCBI Taxonomy" id="658446"/>
    <lineage>
        <taxon>Bacteria</taxon>
        <taxon>Pseudomonadati</taxon>
        <taxon>Pseudomonadota</taxon>
        <taxon>Alphaproteobacteria</taxon>
        <taxon>Rhodobacterales</taxon>
        <taxon>Paracoccaceae</taxon>
        <taxon>Paracoccus</taxon>
    </lineage>
</organism>
<accession>A0ABY7SI84</accession>
<evidence type="ECO:0000313" key="2">
    <source>
        <dbReference type="Proteomes" id="UP001219349"/>
    </source>
</evidence>
<keyword evidence="2" id="KW-1185">Reference proteome</keyword>
<name>A0ABY7SI84_9RHOB</name>